<evidence type="ECO:0000256" key="5">
    <source>
        <dbReference type="ARBA" id="ARBA00022807"/>
    </source>
</evidence>
<keyword evidence="4 8" id="KW-0378">Hydrolase</keyword>
<dbReference type="Pfam" id="PF00082">
    <property type="entry name" value="Peptidase_S8"/>
    <property type="match status" value="1"/>
</dbReference>
<name>A0A379DL65_9PORP</name>
<evidence type="ECO:0000256" key="3">
    <source>
        <dbReference type="ARBA" id="ARBA00022670"/>
    </source>
</evidence>
<dbReference type="GO" id="GO:0006508">
    <property type="term" value="P:proteolysis"/>
    <property type="evidence" value="ECO:0007669"/>
    <property type="project" value="UniProtKB-KW"/>
</dbReference>
<gene>
    <name evidence="11" type="ORF">NCTC13100_01887</name>
</gene>
<dbReference type="InterPro" id="IPR023828">
    <property type="entry name" value="Peptidase_S8_Ser-AS"/>
</dbReference>
<dbReference type="PROSITE" id="PS51257">
    <property type="entry name" value="PROKAR_LIPOPROTEIN"/>
    <property type="match status" value="1"/>
</dbReference>
<dbReference type="PRINTS" id="PR00723">
    <property type="entry name" value="SUBTILISIN"/>
</dbReference>
<dbReference type="InterPro" id="IPR023827">
    <property type="entry name" value="Peptidase_S8_Asp-AS"/>
</dbReference>
<feature type="active site" description="Charge relay system" evidence="8">
    <location>
        <position position="465"/>
    </location>
</feature>
<organism evidence="11 12">
    <name type="scientific">Porphyromonas macacae</name>
    <dbReference type="NCBI Taxonomy" id="28115"/>
    <lineage>
        <taxon>Bacteria</taxon>
        <taxon>Pseudomonadati</taxon>
        <taxon>Bacteroidota</taxon>
        <taxon>Bacteroidia</taxon>
        <taxon>Bacteroidales</taxon>
        <taxon>Porphyromonadaceae</taxon>
        <taxon>Porphyromonas</taxon>
    </lineage>
</organism>
<accession>A0A379DL65</accession>
<keyword evidence="6 8" id="KW-0720">Serine protease</keyword>
<evidence type="ECO:0000256" key="9">
    <source>
        <dbReference type="RuleBase" id="RU003355"/>
    </source>
</evidence>
<dbReference type="PROSITE" id="PS00137">
    <property type="entry name" value="SUBTILASE_HIS"/>
    <property type="match status" value="1"/>
</dbReference>
<dbReference type="InterPro" id="IPR036116">
    <property type="entry name" value="FN3_sf"/>
</dbReference>
<reference evidence="11 12" key="1">
    <citation type="submission" date="2018-06" db="EMBL/GenBank/DDBJ databases">
        <authorList>
            <consortium name="Pathogen Informatics"/>
            <person name="Doyle S."/>
        </authorList>
    </citation>
    <scope>NUCLEOTIDE SEQUENCE [LARGE SCALE GENOMIC DNA]</scope>
    <source>
        <strain evidence="11 12">NCTC13100</strain>
    </source>
</reference>
<evidence type="ECO:0000256" key="7">
    <source>
        <dbReference type="ARBA" id="ARBA00023026"/>
    </source>
</evidence>
<evidence type="ECO:0000256" key="8">
    <source>
        <dbReference type="PROSITE-ProRule" id="PRU01240"/>
    </source>
</evidence>
<dbReference type="InterPro" id="IPR000209">
    <property type="entry name" value="Peptidase_S8/S53_dom"/>
</dbReference>
<dbReference type="GO" id="GO:0004252">
    <property type="term" value="F:serine-type endopeptidase activity"/>
    <property type="evidence" value="ECO:0007669"/>
    <property type="project" value="UniProtKB-UniRule"/>
</dbReference>
<dbReference type="InterPro" id="IPR036852">
    <property type="entry name" value="Peptidase_S8/S53_dom_sf"/>
</dbReference>
<dbReference type="GO" id="GO:0008234">
    <property type="term" value="F:cysteine-type peptidase activity"/>
    <property type="evidence" value="ECO:0007669"/>
    <property type="project" value="UniProtKB-KW"/>
</dbReference>
<dbReference type="CDD" id="cd00063">
    <property type="entry name" value="FN3"/>
    <property type="match status" value="1"/>
</dbReference>
<dbReference type="AlphaFoldDB" id="A0A379DL65"/>
<dbReference type="PROSITE" id="PS00138">
    <property type="entry name" value="SUBTILASE_SER"/>
    <property type="match status" value="1"/>
</dbReference>
<feature type="domain" description="Fibronectin type-III" evidence="10">
    <location>
        <begin position="534"/>
        <end position="643"/>
    </location>
</feature>
<dbReference type="Gene3D" id="2.60.40.10">
    <property type="entry name" value="Immunoglobulins"/>
    <property type="match status" value="1"/>
</dbReference>
<keyword evidence="5" id="KW-0788">Thiol protease</keyword>
<comment type="similarity">
    <text evidence="1">Belongs to the peptidase C25 family.</text>
</comment>
<dbReference type="InterPro" id="IPR022398">
    <property type="entry name" value="Peptidase_S8_His-AS"/>
</dbReference>
<dbReference type="PANTHER" id="PTHR43399">
    <property type="entry name" value="SUBTILISIN-RELATED"/>
    <property type="match status" value="1"/>
</dbReference>
<evidence type="ECO:0000313" key="12">
    <source>
        <dbReference type="Proteomes" id="UP000254263"/>
    </source>
</evidence>
<dbReference type="PROSITE" id="PS00136">
    <property type="entry name" value="SUBTILASE_ASP"/>
    <property type="match status" value="1"/>
</dbReference>
<keyword evidence="7" id="KW-0843">Virulence</keyword>
<sequence length="914" mass="99749">MRKTIISLLGALVLLSSCTDDKTMDELNSNLSPENLTEIKKANPALALALPGQVYVKMNPKTALQLQSAGNTDIQTFSVISPEISIASKRLGVKRVERLFPEDKRFAERHKKYGLDRWFVVYYDESKEGTEAIHTMNAVNDFELVEPVYPLEYDGYISSPVYTFNALPTDTDMPFNDPKLVDQWHYNNVGKAPGAVPGADIRLFDAWKVQVGKPNVIVAIIDDGVDVEHEDLKDNLWVNEKELNGQPGIDDDGNGIVDDIYGHNFVEEGVVGGHGSHVAGTVAARNNNGKGVCGVAGGNGEKESGVRLMACLAVDSRPKEQRKGSRPEPAFVYAADNGATIAQNSWGLPPNVPMGKAMQSAIDYFIDNAGKDKDGNQRADSPMKGGVVIFAAGNDNEDAPCYPATYERVIAVSAMSTNFTRSSFTNRGAWVDIMAPGGDQSRFGAAAGVLSCYPKNGYAYAQGTSMACPHVSGVAALILSEKGKPGYTDKDLKKAILSSLLPEDIDEKNPKEKGRLGRGYINASAAFDEDKHKAPEKPVKATDFKADYSSIKISWHIPKDEDDKLPLFQYLYISEKAITADDLKALTPVKLRVTATKPGAKMTYTFTNLKHTTKYSFAIVAEDRWGNKSEPEIFDFATLTNNAPLITFEEGAGESIINVAGNKTIVLNFQVTDPDGHTFKCFLEGETTGVSYTEKGGKGTIQIRSVLPGVHKFILVVRDQYMAETRKELSFRVVKTEPIRMKGAFSNLVAGLNKQALDINIKDNFLSQAEFPLSFEAYSGNESVVSASVMPDGKLRLKPVSKGVATVFLKAMDGVNTPLETTFKVRIVENSDAAVHIIYPVPVTTRLNVMLNQSIKDAKIKVVTLTGKVVMETEVKEAGKDGMIALNVAHLAPDTYRLIVESSNMARHEQLFVK</sequence>
<proteinExistence type="inferred from homology"/>
<dbReference type="SUPFAM" id="SSF52743">
    <property type="entry name" value="Subtilisin-like"/>
    <property type="match status" value="1"/>
</dbReference>
<evidence type="ECO:0000259" key="10">
    <source>
        <dbReference type="PROSITE" id="PS50853"/>
    </source>
</evidence>
<feature type="active site" description="Charge relay system" evidence="8">
    <location>
        <position position="274"/>
    </location>
</feature>
<evidence type="ECO:0000256" key="1">
    <source>
        <dbReference type="ARBA" id="ARBA00006067"/>
    </source>
</evidence>
<feature type="active site" description="Charge relay system" evidence="8">
    <location>
        <position position="222"/>
    </location>
</feature>
<dbReference type="Gene3D" id="3.40.50.200">
    <property type="entry name" value="Peptidase S8/S53 domain"/>
    <property type="match status" value="1"/>
</dbReference>
<dbReference type="InterPro" id="IPR051048">
    <property type="entry name" value="Peptidase_S8/S53_subtilisin"/>
</dbReference>
<evidence type="ECO:0000313" key="11">
    <source>
        <dbReference type="EMBL" id="SUB78704.1"/>
    </source>
</evidence>
<dbReference type="PROSITE" id="PS51892">
    <property type="entry name" value="SUBTILASE"/>
    <property type="match status" value="1"/>
</dbReference>
<dbReference type="EC" id="3.4.21.-" evidence="11"/>
<dbReference type="SUPFAM" id="SSF49265">
    <property type="entry name" value="Fibronectin type III"/>
    <property type="match status" value="1"/>
</dbReference>
<evidence type="ECO:0000256" key="6">
    <source>
        <dbReference type="ARBA" id="ARBA00022825"/>
    </source>
</evidence>
<dbReference type="PROSITE" id="PS50853">
    <property type="entry name" value="FN3"/>
    <property type="match status" value="1"/>
</dbReference>
<dbReference type="EMBL" id="UGTI01000001">
    <property type="protein sequence ID" value="SUB78704.1"/>
    <property type="molecule type" value="Genomic_DNA"/>
</dbReference>
<dbReference type="InterPro" id="IPR015500">
    <property type="entry name" value="Peptidase_S8_subtilisin-rel"/>
</dbReference>
<dbReference type="InterPro" id="IPR013783">
    <property type="entry name" value="Ig-like_fold"/>
</dbReference>
<dbReference type="RefSeq" id="WP_018359894.1">
    <property type="nucleotide sequence ID" value="NZ_UGTI01000001.1"/>
</dbReference>
<evidence type="ECO:0000256" key="2">
    <source>
        <dbReference type="ARBA" id="ARBA00011073"/>
    </source>
</evidence>
<dbReference type="Proteomes" id="UP000254263">
    <property type="component" value="Unassembled WGS sequence"/>
</dbReference>
<dbReference type="InterPro" id="IPR003961">
    <property type="entry name" value="FN3_dom"/>
</dbReference>
<comment type="similarity">
    <text evidence="2 8 9">Belongs to the peptidase S8 family.</text>
</comment>
<dbReference type="PANTHER" id="PTHR43399:SF4">
    <property type="entry name" value="CELL WALL-ASSOCIATED PROTEASE"/>
    <property type="match status" value="1"/>
</dbReference>
<keyword evidence="3 8" id="KW-0645">Protease</keyword>
<evidence type="ECO:0000256" key="4">
    <source>
        <dbReference type="ARBA" id="ARBA00022801"/>
    </source>
</evidence>
<protein>
    <submittedName>
        <fullName evidence="11">Thermophilic serine proteinase</fullName>
        <ecNumber evidence="11">3.4.21.-</ecNumber>
    </submittedName>
</protein>